<dbReference type="Gene3D" id="3.40.50.1980">
    <property type="entry name" value="Nitrogenase molybdenum iron protein domain"/>
    <property type="match status" value="2"/>
</dbReference>
<dbReference type="Gene3D" id="1.20.58.2180">
    <property type="match status" value="1"/>
</dbReference>
<dbReference type="PANTHER" id="PTHR30535:SF34">
    <property type="entry name" value="MOLYBDATE-BINDING PROTEIN MOLA"/>
    <property type="match status" value="1"/>
</dbReference>
<dbReference type="KEGG" id="cad:Curi_c19260"/>
<keyword evidence="4" id="KW-1185">Reference proteome</keyword>
<proteinExistence type="inferred from homology"/>
<comment type="similarity">
    <text evidence="1">Belongs to the bacterial solute-binding protein 8 family.</text>
</comment>
<dbReference type="Pfam" id="PF01497">
    <property type="entry name" value="Peripla_BP_2"/>
    <property type="match status" value="1"/>
</dbReference>
<dbReference type="HOGENOM" id="CLU_038034_13_2_9"/>
<dbReference type="Proteomes" id="UP000006094">
    <property type="component" value="Chromosome"/>
</dbReference>
<dbReference type="SUPFAM" id="SSF53807">
    <property type="entry name" value="Helical backbone' metal receptor"/>
    <property type="match status" value="1"/>
</dbReference>
<dbReference type="eggNOG" id="COG0614">
    <property type="taxonomic scope" value="Bacteria"/>
</dbReference>
<dbReference type="STRING" id="1128398.Curi_c19260"/>
<sequence>MKNILKTFTGGLEHMNLIKNKSKVLLSLFLIVTMLATIISGCAPDTKTSKESSNEANEPKTKIITDSAGRKVEIPKDIEKVVTVGPVGVLNCFVFAMGEGDKIANGLPPKFAKGDRWKYHKVFNPKIADNTVVEDGEGTIMIEKLIEVNPDLVFTMDEKTAEDIEDKGMKAIVLDWKDPEDVKEAVNLLGEIFNKPERAKEYSKYFDETLEKVNNIVSKIPQEKRVTALNTTLERLSLGHLVGEWWIEAAGGVSVSKDDRKTESSDYSMEELFNWNPDVLLVQTEKDKEFAYSDERFKDLKAVKDKKVYVTPVMGHVWANRTMEQPLTVLWAAKLFYPEEMKDIDINEELKTFSKKFFGYELSDEECKDILGDMK</sequence>
<evidence type="ECO:0000313" key="4">
    <source>
        <dbReference type="Proteomes" id="UP000006094"/>
    </source>
</evidence>
<dbReference type="InterPro" id="IPR002491">
    <property type="entry name" value="ABC_transptr_periplasmic_BD"/>
</dbReference>
<dbReference type="PANTHER" id="PTHR30535">
    <property type="entry name" value="VITAMIN B12-BINDING PROTEIN"/>
    <property type="match status" value="1"/>
</dbReference>
<accession>K0B2V1</accession>
<dbReference type="EMBL" id="CP003326">
    <property type="protein sequence ID" value="AFS78931.1"/>
    <property type="molecule type" value="Genomic_DNA"/>
</dbReference>
<evidence type="ECO:0000256" key="1">
    <source>
        <dbReference type="ARBA" id="ARBA00008814"/>
    </source>
</evidence>
<name>K0B2V1_GOTA9</name>
<dbReference type="AlphaFoldDB" id="K0B2V1"/>
<protein>
    <submittedName>
        <fullName evidence="3">ABC transporter periplasmic binding protein</fullName>
    </submittedName>
</protein>
<dbReference type="PATRIC" id="fig|1128398.3.peg.1984"/>
<dbReference type="InterPro" id="IPR050902">
    <property type="entry name" value="ABC_Transporter_SBP"/>
</dbReference>
<gene>
    <name evidence="3" type="ordered locus">Curi_c19260</name>
</gene>
<reference evidence="3 4" key="1">
    <citation type="journal article" date="2012" name="PLoS ONE">
        <title>The purine-utilizing bacterium Clostridium acidurici 9a: a genome-guided metabolic reconsideration.</title>
        <authorList>
            <person name="Hartwich K."/>
            <person name="Poehlein A."/>
            <person name="Daniel R."/>
        </authorList>
    </citation>
    <scope>NUCLEOTIDE SEQUENCE [LARGE SCALE GENOMIC DNA]</scope>
    <source>
        <strain evidence="4">ATCC 7906 / DSM 604 / BCRC 14475 / CIP 104303 / KCTC 5404 / NCIMB 10678 / 9a</strain>
    </source>
</reference>
<dbReference type="PROSITE" id="PS50983">
    <property type="entry name" value="FE_B12_PBP"/>
    <property type="match status" value="1"/>
</dbReference>
<evidence type="ECO:0000259" key="2">
    <source>
        <dbReference type="PROSITE" id="PS50983"/>
    </source>
</evidence>
<feature type="domain" description="Fe/B12 periplasmic-binding" evidence="2">
    <location>
        <begin position="80"/>
        <end position="340"/>
    </location>
</feature>
<organism evidence="3 4">
    <name type="scientific">Gottschalkia acidurici (strain ATCC 7906 / DSM 604 / BCRC 14475 / CIP 104303 / KCTC 5404 / NCIMB 10678 / 9a)</name>
    <name type="common">Clostridium acidurici</name>
    <dbReference type="NCBI Taxonomy" id="1128398"/>
    <lineage>
        <taxon>Bacteria</taxon>
        <taxon>Bacillati</taxon>
        <taxon>Bacillota</taxon>
        <taxon>Tissierellia</taxon>
        <taxon>Tissierellales</taxon>
        <taxon>Gottschalkiaceae</taxon>
        <taxon>Gottschalkia</taxon>
    </lineage>
</organism>
<evidence type="ECO:0000313" key="3">
    <source>
        <dbReference type="EMBL" id="AFS78931.1"/>
    </source>
</evidence>